<evidence type="ECO:0008006" key="3">
    <source>
        <dbReference type="Google" id="ProtNLM"/>
    </source>
</evidence>
<comment type="caution">
    <text evidence="1">The sequence shown here is derived from an EMBL/GenBank/DDBJ whole genome shotgun (WGS) entry which is preliminary data.</text>
</comment>
<sequence length="422" mass="48036">MVSHIKNIFLLALLLLVLPLGAQLNLVPGYVVTTQSDTLTGFIDFRDWKHNPQKLAFSATLDGSLTHFSPHDIVLAVMAQERFYSAEVSVVTDSRATSALDNNDQQTTTHRRVFLQQLVGGDRSLYYLKHTDTPENFYIRQEGRYDLLVYNRYLATENGRQAVVENKRYLGQLSHYLQACPDISTYLERTRYTALSLQGAIEKYYACMGAEPSFVRPPDRSPLHWGLVLGGSYTWLTFQGSEFDYLIASDFPHAQHLTFGLLAELRMPRKAGKWSFANELLYTAYETSTTYREAENDQYYTNYHAHLKGIYLKLNSLIRYRQPVGAWALVMDVGMSNGFRVAGTNTLKRDQHIYGTNRTNEGEAVPDARAHEQGLVLSAGLSRGDVQVQMRYELANGMSVHNHLKSRVQRIYLLATYRFSAN</sequence>
<dbReference type="EMBL" id="QREG01000004">
    <property type="protein sequence ID" value="REE01175.1"/>
    <property type="molecule type" value="Genomic_DNA"/>
</dbReference>
<name>A0A3D9L564_MARFU</name>
<proteinExistence type="predicted"/>
<organism evidence="1 2">
    <name type="scientific">Marinoscillum furvescens DSM 4134</name>
    <dbReference type="NCBI Taxonomy" id="1122208"/>
    <lineage>
        <taxon>Bacteria</taxon>
        <taxon>Pseudomonadati</taxon>
        <taxon>Bacteroidota</taxon>
        <taxon>Cytophagia</taxon>
        <taxon>Cytophagales</taxon>
        <taxon>Reichenbachiellaceae</taxon>
        <taxon>Marinoscillum</taxon>
    </lineage>
</organism>
<evidence type="ECO:0000313" key="1">
    <source>
        <dbReference type="EMBL" id="REE01175.1"/>
    </source>
</evidence>
<protein>
    <recommendedName>
        <fullName evidence="3">Outer membrane protein with beta-barrel domain</fullName>
    </recommendedName>
</protein>
<accession>A0A3D9L564</accession>
<evidence type="ECO:0000313" key="2">
    <source>
        <dbReference type="Proteomes" id="UP000256779"/>
    </source>
</evidence>
<dbReference type="OrthoDB" id="815717at2"/>
<reference evidence="1 2" key="1">
    <citation type="submission" date="2018-07" db="EMBL/GenBank/DDBJ databases">
        <title>Genomic Encyclopedia of Type Strains, Phase IV (KMG-IV): sequencing the most valuable type-strain genomes for metagenomic binning, comparative biology and taxonomic classification.</title>
        <authorList>
            <person name="Goeker M."/>
        </authorList>
    </citation>
    <scope>NUCLEOTIDE SEQUENCE [LARGE SCALE GENOMIC DNA]</scope>
    <source>
        <strain evidence="1 2">DSM 4134</strain>
    </source>
</reference>
<dbReference type="RefSeq" id="WP_115867258.1">
    <property type="nucleotide sequence ID" value="NZ_QREG01000004.1"/>
</dbReference>
<dbReference type="AlphaFoldDB" id="A0A3D9L564"/>
<keyword evidence="2" id="KW-1185">Reference proteome</keyword>
<gene>
    <name evidence="1" type="ORF">C7460_104195</name>
</gene>
<dbReference type="Proteomes" id="UP000256779">
    <property type="component" value="Unassembled WGS sequence"/>
</dbReference>